<dbReference type="Proteomes" id="UP000190023">
    <property type="component" value="Unassembled WGS sequence"/>
</dbReference>
<sequence>MWKGKEVEVFLTPEEWRKLSGVNESLKDTEWVHYPAIEEKAEKDPFFIKNKGVYQPVMYFNGDRHWLSEVNSKYPYLNIYKYIYPKKILGHDTFILYDQNLKKRIVQYNIIGGYFRNPFSGLAGSFDCNKNAMSDGLDLIEDYLK</sequence>
<evidence type="ECO:0000313" key="1">
    <source>
        <dbReference type="EMBL" id="OOS07115.1"/>
    </source>
</evidence>
<dbReference type="OrthoDB" id="5677056at2"/>
<gene>
    <name evidence="1" type="ORF">B0188_01635</name>
</gene>
<reference evidence="1 2" key="1">
    <citation type="submission" date="2017-02" db="EMBL/GenBank/DDBJ databases">
        <title>Draft genome sequence of Haemophilus felis CCUG 31170 type strain.</title>
        <authorList>
            <person name="Engstrom-Jakobsson H."/>
            <person name="Salva-Serra F."/>
            <person name="Thorell K."/>
            <person name="Gonzales-Siles L."/>
            <person name="Karlsson R."/>
            <person name="Boulund F."/>
            <person name="Engstrand L."/>
            <person name="Kristiansson E."/>
            <person name="Moore E."/>
        </authorList>
    </citation>
    <scope>NUCLEOTIDE SEQUENCE [LARGE SCALE GENOMIC DNA]</scope>
    <source>
        <strain evidence="1 2">CCUG 31170</strain>
    </source>
</reference>
<evidence type="ECO:0000313" key="2">
    <source>
        <dbReference type="Proteomes" id="UP000190023"/>
    </source>
</evidence>
<proteinExistence type="predicted"/>
<organism evidence="1 2">
    <name type="scientific">[Haemophilus] felis</name>
    <dbReference type="NCBI Taxonomy" id="123822"/>
    <lineage>
        <taxon>Bacteria</taxon>
        <taxon>Pseudomonadati</taxon>
        <taxon>Pseudomonadota</taxon>
        <taxon>Gammaproteobacteria</taxon>
        <taxon>Pasteurellales</taxon>
        <taxon>Pasteurellaceae</taxon>
    </lineage>
</organism>
<accession>A0A1T0BAF5</accession>
<dbReference type="AlphaFoldDB" id="A0A1T0BAF5"/>
<dbReference type="EMBL" id="MUYB01000005">
    <property type="protein sequence ID" value="OOS07115.1"/>
    <property type="molecule type" value="Genomic_DNA"/>
</dbReference>
<protein>
    <submittedName>
        <fullName evidence="1">Uncharacterized protein</fullName>
    </submittedName>
</protein>
<keyword evidence="2" id="KW-1185">Reference proteome</keyword>
<name>A0A1T0BAF5_9PAST</name>
<comment type="caution">
    <text evidence="1">The sequence shown here is derived from an EMBL/GenBank/DDBJ whole genome shotgun (WGS) entry which is preliminary data.</text>
</comment>